<dbReference type="EMBL" id="JAPDRQ010000011">
    <property type="protein sequence ID" value="KAJ9663033.1"/>
    <property type="molecule type" value="Genomic_DNA"/>
</dbReference>
<name>A0ACC3AI49_9EURO</name>
<comment type="caution">
    <text evidence="1">The sequence shown here is derived from an EMBL/GenBank/DDBJ whole genome shotgun (WGS) entry which is preliminary data.</text>
</comment>
<sequence length="146" mass="16162">MPHGVFTAFSIAGIVFYRQVRAHDDILAKLGRAALDSYQMVINEAHDHWDAGPWTMRIFDFLLSSLTKKDTIDSSEAQAAATPFPALGSQLGLNISGDTMTTDQEVLHSINWESPKFYNSHELSTMVYSSLISQIVMGGYGLRHSP</sequence>
<evidence type="ECO:0000313" key="2">
    <source>
        <dbReference type="Proteomes" id="UP001172386"/>
    </source>
</evidence>
<gene>
    <name evidence="1" type="ORF">H2198_001025</name>
</gene>
<proteinExistence type="predicted"/>
<dbReference type="Proteomes" id="UP001172386">
    <property type="component" value="Unassembled WGS sequence"/>
</dbReference>
<keyword evidence="2" id="KW-1185">Reference proteome</keyword>
<organism evidence="1 2">
    <name type="scientific">Neophaeococcomyces mojaviensis</name>
    <dbReference type="NCBI Taxonomy" id="3383035"/>
    <lineage>
        <taxon>Eukaryota</taxon>
        <taxon>Fungi</taxon>
        <taxon>Dikarya</taxon>
        <taxon>Ascomycota</taxon>
        <taxon>Pezizomycotina</taxon>
        <taxon>Eurotiomycetes</taxon>
        <taxon>Chaetothyriomycetidae</taxon>
        <taxon>Chaetothyriales</taxon>
        <taxon>Chaetothyriales incertae sedis</taxon>
        <taxon>Neophaeococcomyces</taxon>
    </lineage>
</organism>
<accession>A0ACC3AI49</accession>
<evidence type="ECO:0000313" key="1">
    <source>
        <dbReference type="EMBL" id="KAJ9663033.1"/>
    </source>
</evidence>
<reference evidence="1" key="1">
    <citation type="submission" date="2022-10" db="EMBL/GenBank/DDBJ databases">
        <title>Culturing micro-colonial fungi from biological soil crusts in the Mojave desert and describing Neophaeococcomyces mojavensis, and introducing the new genera and species Taxawa tesnikishii.</title>
        <authorList>
            <person name="Kurbessoian T."/>
            <person name="Stajich J.E."/>
        </authorList>
    </citation>
    <scope>NUCLEOTIDE SEQUENCE</scope>
    <source>
        <strain evidence="1">JES_112</strain>
    </source>
</reference>
<protein>
    <submittedName>
        <fullName evidence="1">Uncharacterized protein</fullName>
    </submittedName>
</protein>